<protein>
    <recommendedName>
        <fullName evidence="2">CAAX prenyl protease 2/Lysostaphin resistance protein A-like domain-containing protein</fullName>
    </recommendedName>
</protein>
<keyword evidence="1" id="KW-0472">Membrane</keyword>
<evidence type="ECO:0000313" key="4">
    <source>
        <dbReference type="Proteomes" id="UP000220922"/>
    </source>
</evidence>
<evidence type="ECO:0000256" key="1">
    <source>
        <dbReference type="SAM" id="Phobius"/>
    </source>
</evidence>
<keyword evidence="4" id="KW-1185">Reference proteome</keyword>
<dbReference type="PANTHER" id="PTHR39430">
    <property type="entry name" value="MEMBRANE-ASSOCIATED PROTEASE-RELATED"/>
    <property type="match status" value="1"/>
</dbReference>
<dbReference type="OrthoDB" id="324900at2"/>
<organism evidence="3 4">
    <name type="scientific">Candidatus Chloroploca asiatica</name>
    <dbReference type="NCBI Taxonomy" id="1506545"/>
    <lineage>
        <taxon>Bacteria</taxon>
        <taxon>Bacillati</taxon>
        <taxon>Chloroflexota</taxon>
        <taxon>Chloroflexia</taxon>
        <taxon>Chloroflexales</taxon>
        <taxon>Chloroflexineae</taxon>
        <taxon>Oscillochloridaceae</taxon>
        <taxon>Candidatus Chloroploca</taxon>
    </lineage>
</organism>
<proteinExistence type="predicted"/>
<feature type="transmembrane region" description="Helical" evidence="1">
    <location>
        <begin position="21"/>
        <end position="39"/>
    </location>
</feature>
<dbReference type="RefSeq" id="WP_097655083.1">
    <property type="nucleotide sequence ID" value="NZ_LYXE01000179.1"/>
</dbReference>
<feature type="transmembrane region" description="Helical" evidence="1">
    <location>
        <begin position="92"/>
        <end position="112"/>
    </location>
</feature>
<sequence>MKLSEVGCPPAWPMLVRRSPGLRSGLYLSSMVAVLWLASRVPRPSTDRLQLHLHTVATPGVLIMTECFVRLQPEEQRSWLRLPQVSDVRHGVIGGVLGASALTGMLAVAARLGWVSAPAWGWEVQPHRPAEVLLAATSSAAQTVFLVFNEEMVFRGYGFDTLHAALGLPGATLVSAALFGRYHGPGFRRWLGLSVAGLFLTFVRRQTGTLWCGAGFHFAWNVMQEAVFGPEDGLPSLRPLRVHGPPAWIGKPGTPEPGWLQVLTTVILAVLAGLALWRTRRQANQHEQG</sequence>
<evidence type="ECO:0000313" key="3">
    <source>
        <dbReference type="EMBL" id="PDV96822.1"/>
    </source>
</evidence>
<dbReference type="AlphaFoldDB" id="A0A2H3KSJ3"/>
<feature type="transmembrane region" description="Helical" evidence="1">
    <location>
        <begin position="161"/>
        <end position="182"/>
    </location>
</feature>
<evidence type="ECO:0000259" key="2">
    <source>
        <dbReference type="Pfam" id="PF02517"/>
    </source>
</evidence>
<dbReference type="Proteomes" id="UP000220922">
    <property type="component" value="Unassembled WGS sequence"/>
</dbReference>
<accession>A0A2H3KSJ3</accession>
<gene>
    <name evidence="3" type="ORF">A9Q02_20300</name>
</gene>
<dbReference type="PANTHER" id="PTHR39430:SF1">
    <property type="entry name" value="PROTEASE"/>
    <property type="match status" value="1"/>
</dbReference>
<feature type="domain" description="CAAX prenyl protease 2/Lysostaphin resistance protein A-like" evidence="2">
    <location>
        <begin position="140"/>
        <end position="223"/>
    </location>
</feature>
<feature type="transmembrane region" description="Helical" evidence="1">
    <location>
        <begin position="258"/>
        <end position="277"/>
    </location>
</feature>
<dbReference type="GO" id="GO:0080120">
    <property type="term" value="P:CAAX-box protein maturation"/>
    <property type="evidence" value="ECO:0007669"/>
    <property type="project" value="UniProtKB-ARBA"/>
</dbReference>
<dbReference type="EMBL" id="LYXE01000179">
    <property type="protein sequence ID" value="PDV96822.1"/>
    <property type="molecule type" value="Genomic_DNA"/>
</dbReference>
<dbReference type="GO" id="GO:0004175">
    <property type="term" value="F:endopeptidase activity"/>
    <property type="evidence" value="ECO:0007669"/>
    <property type="project" value="UniProtKB-ARBA"/>
</dbReference>
<name>A0A2H3KSJ3_9CHLR</name>
<keyword evidence="1" id="KW-1133">Transmembrane helix</keyword>
<comment type="caution">
    <text evidence="3">The sequence shown here is derived from an EMBL/GenBank/DDBJ whole genome shotgun (WGS) entry which is preliminary data.</text>
</comment>
<dbReference type="InterPro" id="IPR003675">
    <property type="entry name" value="Rce1/LyrA-like_dom"/>
</dbReference>
<dbReference type="Pfam" id="PF02517">
    <property type="entry name" value="Rce1-like"/>
    <property type="match status" value="1"/>
</dbReference>
<reference evidence="3 4" key="1">
    <citation type="submission" date="2016-05" db="EMBL/GenBank/DDBJ databases">
        <authorList>
            <person name="Lavstsen T."/>
            <person name="Jespersen J.S."/>
        </authorList>
    </citation>
    <scope>NUCLEOTIDE SEQUENCE [LARGE SCALE GENOMIC DNA]</scope>
    <source>
        <strain evidence="3 4">B7-9</strain>
    </source>
</reference>
<feature type="transmembrane region" description="Helical" evidence="1">
    <location>
        <begin position="132"/>
        <end position="149"/>
    </location>
</feature>
<keyword evidence="1" id="KW-0812">Transmembrane</keyword>